<organism evidence="1 2">
    <name type="scientific">Mycobacterium gallinarum</name>
    <dbReference type="NCBI Taxonomy" id="39689"/>
    <lineage>
        <taxon>Bacteria</taxon>
        <taxon>Bacillati</taxon>
        <taxon>Actinomycetota</taxon>
        <taxon>Actinomycetes</taxon>
        <taxon>Mycobacteriales</taxon>
        <taxon>Mycobacteriaceae</taxon>
        <taxon>Mycobacterium</taxon>
    </lineage>
</organism>
<sequence>MRAKPEILDFRRKARVKTYRQHNCSRQHRNETTFLECALGTKVNWIAGVGQYASISWCNGRRRRGHYATVILCETLEDARHRKAEIDYIACGGGCERKHQVVRVEIRSY</sequence>
<proteinExistence type="predicted"/>
<dbReference type="Proteomes" id="UP000465785">
    <property type="component" value="Chromosome"/>
</dbReference>
<dbReference type="AlphaFoldDB" id="A0A9W4FGG6"/>
<dbReference type="KEGG" id="mgau:MGALJ_39560"/>
<evidence type="ECO:0000313" key="2">
    <source>
        <dbReference type="Proteomes" id="UP000465785"/>
    </source>
</evidence>
<reference evidence="1 2" key="1">
    <citation type="journal article" date="2019" name="Emerg. Microbes Infect.">
        <title>Comprehensive subspecies identification of 175 nontuberculous mycobacteria species based on 7547 genomic profiles.</title>
        <authorList>
            <person name="Matsumoto Y."/>
            <person name="Kinjo T."/>
            <person name="Motooka D."/>
            <person name="Nabeya D."/>
            <person name="Jung N."/>
            <person name="Uechi K."/>
            <person name="Horii T."/>
            <person name="Iida T."/>
            <person name="Fujita J."/>
            <person name="Nakamura S."/>
        </authorList>
    </citation>
    <scope>NUCLEOTIDE SEQUENCE [LARGE SCALE GENOMIC DNA]</scope>
    <source>
        <strain evidence="1 2">JCM 6399</strain>
    </source>
</reference>
<accession>A0A9W4FGG6</accession>
<keyword evidence="2" id="KW-1185">Reference proteome</keyword>
<evidence type="ECO:0000313" key="1">
    <source>
        <dbReference type="EMBL" id="BBY94287.1"/>
    </source>
</evidence>
<protein>
    <submittedName>
        <fullName evidence="1">Uncharacterized protein</fullName>
    </submittedName>
</protein>
<name>A0A9W4FGG6_9MYCO</name>
<gene>
    <name evidence="1" type="ORF">MGALJ_39560</name>
</gene>
<dbReference type="EMBL" id="AP022601">
    <property type="protein sequence ID" value="BBY94287.1"/>
    <property type="molecule type" value="Genomic_DNA"/>
</dbReference>